<dbReference type="EMBL" id="CP118709">
    <property type="protein sequence ID" value="WGK80549.1"/>
    <property type="molecule type" value="Genomic_DNA"/>
</dbReference>
<proteinExistence type="predicted"/>
<protein>
    <submittedName>
        <fullName evidence="1">Uncharacterized protein</fullName>
    </submittedName>
</protein>
<gene>
    <name evidence="1" type="ORF">PYE51_07660</name>
</gene>
<dbReference type="AlphaFoldDB" id="A0AAX3TZ78"/>
<reference evidence="1" key="1">
    <citation type="submission" date="2022-02" db="EMBL/GenBank/DDBJ databases">
        <title>Emergence and expansion in Europe of a Vibrio aestuarianus clonal complex pathogenic for oysters.</title>
        <authorList>
            <person name="Mesnil A."/>
            <person name="Travers M.-A."/>
        </authorList>
    </citation>
    <scope>NUCLEOTIDE SEQUENCE</scope>
    <source>
        <strain evidence="1">U29</strain>
    </source>
</reference>
<accession>A0AAX3TZ78</accession>
<name>A0AAX3TZ78_9VIBR</name>
<evidence type="ECO:0000313" key="2">
    <source>
        <dbReference type="Proteomes" id="UP001239257"/>
    </source>
</evidence>
<dbReference type="Proteomes" id="UP001239257">
    <property type="component" value="Chromosome 1"/>
</dbReference>
<dbReference type="RefSeq" id="WP_301063888.1">
    <property type="nucleotide sequence ID" value="NZ_CP118709.1"/>
</dbReference>
<sequence>MNNAPEQEKPFTEQHDYEVLLDSYHQLKVDELVINHCIDKGFITQLDIATNARKYVLLKGVIATTLHSFKLVDTFDDKNITKHNIDAYFEHKRELAKRVTKVVSERLLAGLSDFRH</sequence>
<evidence type="ECO:0000313" key="1">
    <source>
        <dbReference type="EMBL" id="WGK80549.1"/>
    </source>
</evidence>
<organism evidence="1 2">
    <name type="scientific">Vibrio aestuarianus</name>
    <dbReference type="NCBI Taxonomy" id="28171"/>
    <lineage>
        <taxon>Bacteria</taxon>
        <taxon>Pseudomonadati</taxon>
        <taxon>Pseudomonadota</taxon>
        <taxon>Gammaproteobacteria</taxon>
        <taxon>Vibrionales</taxon>
        <taxon>Vibrionaceae</taxon>
        <taxon>Vibrio</taxon>
    </lineage>
</organism>